<dbReference type="InterPro" id="IPR024395">
    <property type="entry name" value="CLASP_N_dom"/>
</dbReference>
<dbReference type="EMBL" id="LUEZ02000041">
    <property type="protein sequence ID" value="RDB24796.1"/>
    <property type="molecule type" value="Genomic_DNA"/>
</dbReference>
<keyword evidence="3" id="KW-0963">Cytoplasm</keyword>
<evidence type="ECO:0000256" key="7">
    <source>
        <dbReference type="ARBA" id="ARBA00022776"/>
    </source>
</evidence>
<dbReference type="GO" id="GO:0005874">
    <property type="term" value="C:microtubule"/>
    <property type="evidence" value="ECO:0007669"/>
    <property type="project" value="UniProtKB-KW"/>
</dbReference>
<keyword evidence="6" id="KW-0677">Repeat</keyword>
<dbReference type="SMART" id="SM01349">
    <property type="entry name" value="TOG"/>
    <property type="match status" value="1"/>
</dbReference>
<dbReference type="AlphaFoldDB" id="A0A369K1H5"/>
<keyword evidence="7" id="KW-0131">Cell cycle</keyword>
<evidence type="ECO:0000256" key="8">
    <source>
        <dbReference type="ARBA" id="ARBA00023212"/>
    </source>
</evidence>
<sequence length="799" mass="84685">MPVVSAADLQSRLDSLKTNLSQPETEDSWEKISKGIKGVNDLCENGACDFPTVLIPALRSLSRPITNSMVSERTRLSGAAIDLISSVASGLGSSFDPLVPVFFPALLSLCSRTNKVVITRARACMTVIIESTQLPSILPLFLQSIKDKSASLRLAAAEGTLTCMNCFNPPDLEKEARARDIEAILRSTARDAQADIRLVGRKIFEAYKLLFPSRVEGFTAPLTPTMKKYLDIKITNVRSKPTAPRLTPTLEVKPTLSSSTSALSAARGRPELSLPPHARSASSSAISTGDKSRHVREATVPVKATRQVPAKAALSDMPPPQYVPIRPSKNPSHSVSVSRSTSTVDDRKRTVSTCVQPLVRTGMNTAQSNPSTGYPTRPTSSSSLHDAPRRVQLQATALPGSAQEQSTGPRRVPILPPPAKEPESRTKPQLNNVRARPEAAPTRPLRPESDTRAIATSMGSAKERAKPVPKAPGLGATASAANAGKTTVVATKAPIVPSKVARSGGVTQPTLSQLSRAKAAAEHKITVHASQKRPFGLTALAKTKPSTRSTSSSSQQGMRKAQVVRSITPAQVPLPPSPTPLDHSTTDRGSRPTSPPPTSSCPASVPLAPVDLPEENNSENPDNVAVTPEVSEGHGHPSTVVIALESILNEAEPESLQEAVSSTQQPLVDEDDNTIVGPSLINCEEPGLLTSEPSSGNPGTPYSLENILDTSAKTPISSLLSSIQRGFLFTPSSPLSPPQSYLNRCTGLNDPSIPFSLNANQEATDLTEGKHVKKPFMFGIIDDIGRSALGNVENLATGK</sequence>
<feature type="region of interest" description="Disordered" evidence="10">
    <location>
        <begin position="536"/>
        <end position="635"/>
    </location>
</feature>
<dbReference type="GO" id="GO:0005819">
    <property type="term" value="C:spindle"/>
    <property type="evidence" value="ECO:0007669"/>
    <property type="project" value="UniProtKB-SubCell"/>
</dbReference>
<dbReference type="Proteomes" id="UP000076154">
    <property type="component" value="Unassembled WGS sequence"/>
</dbReference>
<feature type="region of interest" description="Disordered" evidence="10">
    <location>
        <begin position="241"/>
        <end position="386"/>
    </location>
</feature>
<evidence type="ECO:0000256" key="2">
    <source>
        <dbReference type="ARBA" id="ARBA00009549"/>
    </source>
</evidence>
<dbReference type="SUPFAM" id="SSF48371">
    <property type="entry name" value="ARM repeat"/>
    <property type="match status" value="1"/>
</dbReference>
<dbReference type="InterPro" id="IPR021133">
    <property type="entry name" value="HEAT_type_2"/>
</dbReference>
<evidence type="ECO:0000256" key="3">
    <source>
        <dbReference type="ARBA" id="ARBA00022490"/>
    </source>
</evidence>
<feature type="domain" description="TOG" evidence="11">
    <location>
        <begin position="2"/>
        <end position="243"/>
    </location>
</feature>
<reference evidence="12" key="1">
    <citation type="submission" date="2018-04" db="EMBL/GenBank/DDBJ databases">
        <title>Whole genome sequencing of Hypsizygus marmoreus.</title>
        <authorList>
            <person name="Choi I.-G."/>
            <person name="Min B."/>
            <person name="Kim J.-G."/>
            <person name="Kim S."/>
            <person name="Oh Y.-L."/>
            <person name="Kong W.-S."/>
            <person name="Park H."/>
            <person name="Jeong J."/>
            <person name="Song E.-S."/>
        </authorList>
    </citation>
    <scope>NUCLEOTIDE SEQUENCE [LARGE SCALE GENOMIC DNA]</scope>
    <source>
        <strain evidence="12">51987-8</strain>
    </source>
</reference>
<keyword evidence="7" id="KW-0498">Mitosis</keyword>
<evidence type="ECO:0000256" key="9">
    <source>
        <dbReference type="PROSITE-ProRule" id="PRU00103"/>
    </source>
</evidence>
<feature type="compositionally biased region" description="Low complexity" evidence="10">
    <location>
        <begin position="334"/>
        <end position="343"/>
    </location>
</feature>
<dbReference type="OrthoDB" id="46159at2759"/>
<dbReference type="Pfam" id="PF12348">
    <property type="entry name" value="CLASP_N"/>
    <property type="match status" value="1"/>
</dbReference>
<feature type="compositionally biased region" description="Polar residues" evidence="10">
    <location>
        <begin position="280"/>
        <end position="289"/>
    </location>
</feature>
<accession>A0A369K1H5</accession>
<comment type="subcellular location">
    <subcellularLocation>
        <location evidence="1">Cytoplasm</location>
        <location evidence="1">Cytoskeleton</location>
        <location evidence="1">Spindle</location>
    </subcellularLocation>
</comment>
<dbReference type="Gene3D" id="1.25.10.10">
    <property type="entry name" value="Leucine-rich Repeat Variant"/>
    <property type="match status" value="1"/>
</dbReference>
<organism evidence="12 13">
    <name type="scientific">Hypsizygus marmoreus</name>
    <name type="common">White beech mushroom</name>
    <name type="synonym">Agaricus marmoreus</name>
    <dbReference type="NCBI Taxonomy" id="39966"/>
    <lineage>
        <taxon>Eukaryota</taxon>
        <taxon>Fungi</taxon>
        <taxon>Dikarya</taxon>
        <taxon>Basidiomycota</taxon>
        <taxon>Agaricomycotina</taxon>
        <taxon>Agaricomycetes</taxon>
        <taxon>Agaricomycetidae</taxon>
        <taxon>Agaricales</taxon>
        <taxon>Tricholomatineae</taxon>
        <taxon>Lyophyllaceae</taxon>
        <taxon>Hypsizygus</taxon>
    </lineage>
</organism>
<name>A0A369K1H5_HYPMA</name>
<dbReference type="InterPro" id="IPR011989">
    <property type="entry name" value="ARM-like"/>
</dbReference>
<evidence type="ECO:0000256" key="4">
    <source>
        <dbReference type="ARBA" id="ARBA00022618"/>
    </source>
</evidence>
<dbReference type="GO" id="GO:0051301">
    <property type="term" value="P:cell division"/>
    <property type="evidence" value="ECO:0007669"/>
    <property type="project" value="UniProtKB-KW"/>
</dbReference>
<feature type="compositionally biased region" description="Polar residues" evidence="10">
    <location>
        <begin position="362"/>
        <end position="384"/>
    </location>
</feature>
<dbReference type="InterPro" id="IPR016024">
    <property type="entry name" value="ARM-type_fold"/>
</dbReference>
<gene>
    <name evidence="12" type="primary">stu1</name>
    <name evidence="12" type="ORF">Hypma_008110</name>
</gene>
<keyword evidence="5" id="KW-0493">Microtubule</keyword>
<dbReference type="STRING" id="39966.A0A369K1H5"/>
<evidence type="ECO:0000256" key="5">
    <source>
        <dbReference type="ARBA" id="ARBA00022701"/>
    </source>
</evidence>
<dbReference type="PROSITE" id="PS50077">
    <property type="entry name" value="HEAT_REPEAT"/>
    <property type="match status" value="1"/>
</dbReference>
<keyword evidence="4" id="KW-0132">Cell division</keyword>
<comment type="caution">
    <text evidence="12">The sequence shown here is derived from an EMBL/GenBank/DDBJ whole genome shotgun (WGS) entry which is preliminary data.</text>
</comment>
<dbReference type="InParanoid" id="A0A369K1H5"/>
<evidence type="ECO:0000256" key="10">
    <source>
        <dbReference type="SAM" id="MobiDB-lite"/>
    </source>
</evidence>
<evidence type="ECO:0000256" key="6">
    <source>
        <dbReference type="ARBA" id="ARBA00022737"/>
    </source>
</evidence>
<evidence type="ECO:0000256" key="1">
    <source>
        <dbReference type="ARBA" id="ARBA00004186"/>
    </source>
</evidence>
<evidence type="ECO:0000313" key="13">
    <source>
        <dbReference type="Proteomes" id="UP000076154"/>
    </source>
</evidence>
<evidence type="ECO:0000313" key="12">
    <source>
        <dbReference type="EMBL" id="RDB24796.1"/>
    </source>
</evidence>
<feature type="repeat" description="HEAT" evidence="9">
    <location>
        <begin position="137"/>
        <end position="175"/>
    </location>
</feature>
<dbReference type="InterPro" id="IPR034085">
    <property type="entry name" value="TOG"/>
</dbReference>
<keyword evidence="8" id="KW-0206">Cytoskeleton</keyword>
<comment type="similarity">
    <text evidence="2">Belongs to the CLASP family.</text>
</comment>
<evidence type="ECO:0000259" key="11">
    <source>
        <dbReference type="SMART" id="SM01349"/>
    </source>
</evidence>
<proteinExistence type="inferred from homology"/>
<feature type="compositionally biased region" description="Low complexity" evidence="10">
    <location>
        <begin position="255"/>
        <end position="266"/>
    </location>
</feature>
<protein>
    <submittedName>
        <fullName evidence="12">Protein stu1</fullName>
    </submittedName>
</protein>
<feature type="region of interest" description="Disordered" evidence="10">
    <location>
        <begin position="398"/>
        <end position="451"/>
    </location>
</feature>
<keyword evidence="13" id="KW-1185">Reference proteome</keyword>